<protein>
    <submittedName>
        <fullName evidence="2">Uncharacterized protein</fullName>
    </submittedName>
</protein>
<dbReference type="Proteomes" id="UP000030140">
    <property type="component" value="Unassembled WGS sequence"/>
</dbReference>
<evidence type="ECO:0000256" key="1">
    <source>
        <dbReference type="SAM" id="Phobius"/>
    </source>
</evidence>
<dbReference type="EMBL" id="JSAQ01000001">
    <property type="protein sequence ID" value="KGO06986.1"/>
    <property type="molecule type" value="Genomic_DNA"/>
</dbReference>
<gene>
    <name evidence="2" type="ORF">NV36_09135</name>
</gene>
<reference evidence="2 3" key="1">
    <citation type="submission" date="2014-10" db="EMBL/GenBank/DDBJ databases">
        <title>Draft genome sequence of the proteorhodopsin-containing marine bacterium Dokdonia donghaensis.</title>
        <authorList>
            <person name="Gomez-Consarnau L."/>
            <person name="Gonzalez J.M."/>
            <person name="Riedel T."/>
            <person name="Jaenicke S."/>
            <person name="Wagner-Doebler I."/>
            <person name="Fuhrman J.A."/>
        </authorList>
    </citation>
    <scope>NUCLEOTIDE SEQUENCE [LARGE SCALE GENOMIC DNA]</scope>
    <source>
        <strain evidence="2 3">DSW-1</strain>
    </source>
</reference>
<keyword evidence="3" id="KW-1185">Reference proteome</keyword>
<sequence>MLKRDLTDQNAKEATYYGLMMVVSFLVYFILNRVIKSSNDLPDFLTGFATAIFIVSSVFTIIKYVKARKEPHNTHLGKAKLFAGLAVVFWVLVLMNMSKELLNVFGSLN</sequence>
<name>A0A0A2GXD0_9FLAO</name>
<evidence type="ECO:0000313" key="3">
    <source>
        <dbReference type="Proteomes" id="UP000030140"/>
    </source>
</evidence>
<dbReference type="RefSeq" id="WP_035326361.1">
    <property type="nucleotide sequence ID" value="NZ_CP015125.1"/>
</dbReference>
<dbReference type="AlphaFoldDB" id="A0A0A2GXD0"/>
<feature type="transmembrane region" description="Helical" evidence="1">
    <location>
        <begin position="14"/>
        <end position="32"/>
    </location>
</feature>
<dbReference type="OrthoDB" id="1446898at2"/>
<dbReference type="KEGG" id="ddo:I597_0697"/>
<keyword evidence="1" id="KW-1133">Transmembrane helix</keyword>
<keyword evidence="1" id="KW-0472">Membrane</keyword>
<keyword evidence="1" id="KW-0812">Transmembrane</keyword>
<organism evidence="2 3">
    <name type="scientific">Dokdonia donghaensis DSW-1</name>
    <dbReference type="NCBI Taxonomy" id="1300343"/>
    <lineage>
        <taxon>Bacteria</taxon>
        <taxon>Pseudomonadati</taxon>
        <taxon>Bacteroidota</taxon>
        <taxon>Flavobacteriia</taxon>
        <taxon>Flavobacteriales</taxon>
        <taxon>Flavobacteriaceae</taxon>
        <taxon>Dokdonia</taxon>
    </lineage>
</organism>
<accession>A0A0A2GXD0</accession>
<proteinExistence type="predicted"/>
<dbReference type="PATRIC" id="fig|1300343.5.peg.707"/>
<evidence type="ECO:0000313" key="2">
    <source>
        <dbReference type="EMBL" id="KGO06986.1"/>
    </source>
</evidence>
<feature type="transmembrane region" description="Helical" evidence="1">
    <location>
        <begin position="44"/>
        <end position="65"/>
    </location>
</feature>
<feature type="transmembrane region" description="Helical" evidence="1">
    <location>
        <begin position="77"/>
        <end position="97"/>
    </location>
</feature>
<comment type="caution">
    <text evidence="2">The sequence shown here is derived from an EMBL/GenBank/DDBJ whole genome shotgun (WGS) entry which is preliminary data.</text>
</comment>